<evidence type="ECO:0000313" key="4">
    <source>
        <dbReference type="EMBL" id="CDF37213.1"/>
    </source>
</evidence>
<sequence>MPKTRSRQVSDAPPSRRKASARAATPHDVTFWSEPDGLALVGKAISVLWPSDGNYYPALVVGFHPRARKHKLIYLEDESVESVDLGIGPAQRDFRLADSPKDPLVGKTIEFLPDAKPPAASWFDFMRDPREKSAHKFSVIVFASIDYEPQPNEVCSPPRPKGDSTPSQFYRVIYLANEYLATVDLAHVDYNIETPPQQPEDPVMEEMESRSGPGSKSALPQQLRRSGTRSIQDDEQDGAGGDDYEPTKAEQDDVSDDADEQDEKEPVVKKDLPPSLSETIGRVTKAAEEAGAADVVVPPAVVGQKRADRKYRASGTKDLVVDAMRDVVMDKKNVSVDIDTGFDKPEPGTSVEVSPDGSPNAVPLEKTGGRAKGEGSIGTQDTRDDPLEPRSAGKKSGKSSRPVPASLYPPLFEDEEGGDNDTASDDEKLGWASEEKVEGAGESKSQVGDYISLDLGDGNEPRKAFVEAYLPGLDKHFVAFCDNKGGNLKVKLTRSNHTVLADDEVHVLSRTPIAKEDPGAAAGRSKRRRNVLTLSDSRPKKKLEARSPPIRGDSAGPEICGRCLKIVWPESELVYTALVLGFNPEKNEHLVVYLSDHCVEVVQLKYREWNLLSREDEPWIAQGMLGNRLYVLWNGEYDSAEANEKSKEIFDGECKVVYEAYVLSYEGEGKYLLLYPNTEDTEVRTLQMDEKERGDQKPLEREWGPLGAGATEVAGLPVVGWEP</sequence>
<feature type="compositionally biased region" description="Acidic residues" evidence="3">
    <location>
        <begin position="252"/>
        <end position="263"/>
    </location>
</feature>
<dbReference type="KEGG" id="ccp:CHC_T00005336001"/>
<dbReference type="InterPro" id="IPR039776">
    <property type="entry name" value="Pds5"/>
</dbReference>
<comment type="subcellular location">
    <subcellularLocation>
        <location evidence="1">Nucleus</location>
    </subcellularLocation>
</comment>
<feature type="region of interest" description="Disordered" evidence="3">
    <location>
        <begin position="336"/>
        <end position="426"/>
    </location>
</feature>
<dbReference type="GO" id="GO:0007064">
    <property type="term" value="P:mitotic sister chromatid cohesion"/>
    <property type="evidence" value="ECO:0007669"/>
    <property type="project" value="InterPro"/>
</dbReference>
<evidence type="ECO:0000256" key="3">
    <source>
        <dbReference type="SAM" id="MobiDB-lite"/>
    </source>
</evidence>
<name>R7QHG7_CHOCR</name>
<dbReference type="RefSeq" id="XP_005717032.1">
    <property type="nucleotide sequence ID" value="XM_005716975.1"/>
</dbReference>
<dbReference type="CDD" id="cd20404">
    <property type="entry name" value="Tudor_Agenet_AtEML-like"/>
    <property type="match status" value="1"/>
</dbReference>
<dbReference type="Proteomes" id="UP000012073">
    <property type="component" value="Unassembled WGS sequence"/>
</dbReference>
<dbReference type="GO" id="GO:0006281">
    <property type="term" value="P:DNA repair"/>
    <property type="evidence" value="ECO:0007669"/>
    <property type="project" value="TreeGrafter"/>
</dbReference>
<dbReference type="Gramene" id="CDF37213">
    <property type="protein sequence ID" value="CDF37213"/>
    <property type="gene ID" value="CHC_T00005336001"/>
</dbReference>
<proteinExistence type="predicted"/>
<feature type="region of interest" description="Disordered" evidence="3">
    <location>
        <begin position="511"/>
        <end position="549"/>
    </location>
</feature>
<dbReference type="AlphaFoldDB" id="R7QHG7"/>
<protein>
    <submittedName>
        <fullName evidence="4">Uncharacterized protein</fullName>
    </submittedName>
</protein>
<keyword evidence="5" id="KW-1185">Reference proteome</keyword>
<feature type="compositionally biased region" description="Acidic residues" evidence="3">
    <location>
        <begin position="233"/>
        <end position="244"/>
    </location>
</feature>
<gene>
    <name evidence="4" type="ORF">CHC_T00005336001</name>
</gene>
<dbReference type="OrthoDB" id="435275at2759"/>
<organism evidence="4 5">
    <name type="scientific">Chondrus crispus</name>
    <name type="common">Carrageen Irish moss</name>
    <name type="synonym">Polymorpha crispa</name>
    <dbReference type="NCBI Taxonomy" id="2769"/>
    <lineage>
        <taxon>Eukaryota</taxon>
        <taxon>Rhodophyta</taxon>
        <taxon>Florideophyceae</taxon>
        <taxon>Rhodymeniophycidae</taxon>
        <taxon>Gigartinales</taxon>
        <taxon>Gigartinaceae</taxon>
        <taxon>Chondrus</taxon>
    </lineage>
</organism>
<feature type="compositionally biased region" description="Low complexity" evidence="3">
    <location>
        <begin position="289"/>
        <end position="303"/>
    </location>
</feature>
<feature type="region of interest" description="Disordered" evidence="3">
    <location>
        <begin position="192"/>
        <end position="312"/>
    </location>
</feature>
<feature type="region of interest" description="Disordered" evidence="3">
    <location>
        <begin position="1"/>
        <end position="25"/>
    </location>
</feature>
<feature type="compositionally biased region" description="Acidic residues" evidence="3">
    <location>
        <begin position="412"/>
        <end position="424"/>
    </location>
</feature>
<evidence type="ECO:0000256" key="2">
    <source>
        <dbReference type="ARBA" id="ARBA00023242"/>
    </source>
</evidence>
<evidence type="ECO:0000256" key="1">
    <source>
        <dbReference type="ARBA" id="ARBA00004123"/>
    </source>
</evidence>
<dbReference type="EMBL" id="HG001819">
    <property type="protein sequence ID" value="CDF37213.1"/>
    <property type="molecule type" value="Genomic_DNA"/>
</dbReference>
<evidence type="ECO:0000313" key="5">
    <source>
        <dbReference type="Proteomes" id="UP000012073"/>
    </source>
</evidence>
<reference evidence="5" key="1">
    <citation type="journal article" date="2013" name="Proc. Natl. Acad. Sci. U.S.A.">
        <title>Genome structure and metabolic features in the red seaweed Chondrus crispus shed light on evolution of the Archaeplastida.</title>
        <authorList>
            <person name="Collen J."/>
            <person name="Porcel B."/>
            <person name="Carre W."/>
            <person name="Ball S.G."/>
            <person name="Chaparro C."/>
            <person name="Tonon T."/>
            <person name="Barbeyron T."/>
            <person name="Michel G."/>
            <person name="Noel B."/>
            <person name="Valentin K."/>
            <person name="Elias M."/>
            <person name="Artiguenave F."/>
            <person name="Arun A."/>
            <person name="Aury J.M."/>
            <person name="Barbosa-Neto J.F."/>
            <person name="Bothwell J.H."/>
            <person name="Bouget F.Y."/>
            <person name="Brillet L."/>
            <person name="Cabello-Hurtado F."/>
            <person name="Capella-Gutierrez S."/>
            <person name="Charrier B."/>
            <person name="Cladiere L."/>
            <person name="Cock J.M."/>
            <person name="Coelho S.M."/>
            <person name="Colleoni C."/>
            <person name="Czjzek M."/>
            <person name="Da Silva C."/>
            <person name="Delage L."/>
            <person name="Denoeud F."/>
            <person name="Deschamps P."/>
            <person name="Dittami S.M."/>
            <person name="Gabaldon T."/>
            <person name="Gachon C.M."/>
            <person name="Groisillier A."/>
            <person name="Herve C."/>
            <person name="Jabbari K."/>
            <person name="Katinka M."/>
            <person name="Kloareg B."/>
            <person name="Kowalczyk N."/>
            <person name="Labadie K."/>
            <person name="Leblanc C."/>
            <person name="Lopez P.J."/>
            <person name="McLachlan D.H."/>
            <person name="Meslet-Cladiere L."/>
            <person name="Moustafa A."/>
            <person name="Nehr Z."/>
            <person name="Nyvall Collen P."/>
            <person name="Panaud O."/>
            <person name="Partensky F."/>
            <person name="Poulain J."/>
            <person name="Rensing S.A."/>
            <person name="Rousvoal S."/>
            <person name="Samson G."/>
            <person name="Symeonidi A."/>
            <person name="Weissenbach J."/>
            <person name="Zambounis A."/>
            <person name="Wincker P."/>
            <person name="Boyen C."/>
        </authorList>
    </citation>
    <scope>NUCLEOTIDE SEQUENCE [LARGE SCALE GENOMIC DNA]</scope>
    <source>
        <strain evidence="5">cv. Stackhouse</strain>
    </source>
</reference>
<keyword evidence="2" id="KW-0539">Nucleus</keyword>
<accession>R7QHG7</accession>
<feature type="compositionally biased region" description="Polar residues" evidence="3">
    <location>
        <begin position="212"/>
        <end position="230"/>
    </location>
</feature>
<dbReference type="PANTHER" id="PTHR12663">
    <property type="entry name" value="ANDROGEN INDUCED INHIBITOR OF PROLIFERATION AS3 / PDS5-RELATED"/>
    <property type="match status" value="1"/>
</dbReference>
<dbReference type="PANTHER" id="PTHR12663:SF0">
    <property type="entry name" value="PRECOCIOUS DISSOCIATION OF SISTERS 5, ISOFORM A"/>
    <property type="match status" value="1"/>
</dbReference>
<dbReference type="GeneID" id="17324748"/>
<dbReference type="GO" id="GO:0005634">
    <property type="term" value="C:nucleus"/>
    <property type="evidence" value="ECO:0007669"/>
    <property type="project" value="UniProtKB-SubCell"/>
</dbReference>
<dbReference type="GO" id="GO:0000785">
    <property type="term" value="C:chromatin"/>
    <property type="evidence" value="ECO:0007669"/>
    <property type="project" value="TreeGrafter"/>
</dbReference>